<dbReference type="Proteomes" id="UP000008466">
    <property type="component" value="Chromosome"/>
</dbReference>
<dbReference type="eggNOG" id="COG0716">
    <property type="taxonomic scope" value="Bacteria"/>
</dbReference>
<comment type="cofactor">
    <cofactor evidence="1">
        <name>FMN</name>
        <dbReference type="ChEBI" id="CHEBI:58210"/>
    </cofactor>
</comment>
<dbReference type="Gene3D" id="3.40.50.360">
    <property type="match status" value="1"/>
</dbReference>
<dbReference type="EMBL" id="CP002541">
    <property type="protein sequence ID" value="ADY12509.1"/>
    <property type="molecule type" value="Genomic_DNA"/>
</dbReference>
<dbReference type="KEGG" id="sbu:SpiBuddy_0682"/>
<dbReference type="AlphaFoldDB" id="F0RUT1"/>
<dbReference type="HOGENOM" id="CLU_132523_0_0_12"/>
<dbReference type="InterPro" id="IPR008254">
    <property type="entry name" value="Flavodoxin/NO_synth"/>
</dbReference>
<dbReference type="RefSeq" id="WP_013606362.1">
    <property type="nucleotide sequence ID" value="NC_015152.1"/>
</dbReference>
<dbReference type="Pfam" id="PF00258">
    <property type="entry name" value="Flavodoxin_1"/>
    <property type="match status" value="1"/>
</dbReference>
<dbReference type="SUPFAM" id="SSF52218">
    <property type="entry name" value="Flavoproteins"/>
    <property type="match status" value="1"/>
</dbReference>
<dbReference type="PROSITE" id="PS50902">
    <property type="entry name" value="FLAVODOXIN_LIKE"/>
    <property type="match status" value="1"/>
</dbReference>
<feature type="domain" description="Flavodoxin-like" evidence="2">
    <location>
        <begin position="3"/>
        <end position="152"/>
    </location>
</feature>
<dbReference type="OrthoDB" id="9790745at2"/>
<accession>F0RUT1</accession>
<evidence type="ECO:0000259" key="2">
    <source>
        <dbReference type="PROSITE" id="PS50902"/>
    </source>
</evidence>
<evidence type="ECO:0000313" key="4">
    <source>
        <dbReference type="Proteomes" id="UP000008466"/>
    </source>
</evidence>
<evidence type="ECO:0000313" key="3">
    <source>
        <dbReference type="EMBL" id="ADY12509.1"/>
    </source>
</evidence>
<reference evidence="4" key="1">
    <citation type="submission" date="2011-02" db="EMBL/GenBank/DDBJ databases">
        <title>Complete sequence of Spirochaeta sp. Buddy.</title>
        <authorList>
            <person name="Lucas S."/>
            <person name="Copeland A."/>
            <person name="Lapidus A."/>
            <person name="Cheng J.-F."/>
            <person name="Goodwin L."/>
            <person name="Pitluck S."/>
            <person name="Zeytun A."/>
            <person name="Detter J.C."/>
            <person name="Han C."/>
            <person name="Tapia R."/>
            <person name="Land M."/>
            <person name="Hauser L."/>
            <person name="Kyrpides N."/>
            <person name="Ivanova N."/>
            <person name="Mikhailova N."/>
            <person name="Pagani I."/>
            <person name="Ritalahti K.M."/>
            <person name="Loeffler F.E."/>
            <person name="Woyke T."/>
        </authorList>
    </citation>
    <scope>NUCLEOTIDE SEQUENCE [LARGE SCALE GENOMIC DNA]</scope>
    <source>
        <strain evidence="4">ATCC BAA-1886 / DSM 22777 / Buddy</strain>
    </source>
</reference>
<dbReference type="InterPro" id="IPR001226">
    <property type="entry name" value="Flavodoxin_CS"/>
</dbReference>
<proteinExistence type="predicted"/>
<gene>
    <name evidence="3" type="ordered locus">SpiBuddy_0682</name>
</gene>
<dbReference type="GO" id="GO:0010181">
    <property type="term" value="F:FMN binding"/>
    <property type="evidence" value="ECO:0007669"/>
    <property type="project" value="InterPro"/>
</dbReference>
<dbReference type="PROSITE" id="PS00201">
    <property type="entry name" value="FLAVODOXIN"/>
    <property type="match status" value="1"/>
</dbReference>
<name>F0RUT1_SPHGB</name>
<organism evidence="3 4">
    <name type="scientific">Sphaerochaeta globosa (strain ATCC BAA-1886 / DSM 22777 / Buddy)</name>
    <name type="common">Spirochaeta sp. (strain Buddy)</name>
    <dbReference type="NCBI Taxonomy" id="158189"/>
    <lineage>
        <taxon>Bacteria</taxon>
        <taxon>Pseudomonadati</taxon>
        <taxon>Spirochaetota</taxon>
        <taxon>Spirochaetia</taxon>
        <taxon>Spirochaetales</taxon>
        <taxon>Sphaerochaetaceae</taxon>
        <taxon>Sphaerochaeta</taxon>
    </lineage>
</organism>
<dbReference type="GO" id="GO:0009055">
    <property type="term" value="F:electron transfer activity"/>
    <property type="evidence" value="ECO:0007669"/>
    <property type="project" value="InterPro"/>
</dbReference>
<dbReference type="STRING" id="158189.SpiBuddy_0682"/>
<sequence length="153" mass="16288">MSILVVYDSMYGNTEKIAQAIGAAIGADVLRAGEVKPDQLTGLDVLLVGSPTQAFQPLQPMKTFLKEIPFGALKGVKVASFDTRMDVAAVNNRFLTIMANLFGYAAKPIAATLMKKGGLSIASPEGFIVSDKEGPLKDGELERAVQWAKQSIS</sequence>
<dbReference type="InterPro" id="IPR029039">
    <property type="entry name" value="Flavoprotein-like_sf"/>
</dbReference>
<evidence type="ECO:0000256" key="1">
    <source>
        <dbReference type="ARBA" id="ARBA00001917"/>
    </source>
</evidence>
<keyword evidence="4" id="KW-1185">Reference proteome</keyword>
<protein>
    <submittedName>
        <fullName evidence="3">Flavodoxin/nitric oxide synthase</fullName>
    </submittedName>
</protein>